<evidence type="ECO:0000256" key="1">
    <source>
        <dbReference type="SAM" id="Phobius"/>
    </source>
</evidence>
<dbReference type="AlphaFoldDB" id="A0A4R5QEW0"/>
<dbReference type="EMBL" id="SMSJ01000028">
    <property type="protein sequence ID" value="TDH60957.1"/>
    <property type="molecule type" value="Genomic_DNA"/>
</dbReference>
<dbReference type="Proteomes" id="UP000295096">
    <property type="component" value="Unassembled WGS sequence"/>
</dbReference>
<gene>
    <name evidence="2" type="ORF">E2C06_19065</name>
</gene>
<sequence>MVVALRRRAVPWIVRNLSGVLLALAAIAVLPWAPSLPWLSTALVLAVVGAAILAAARRRSVVTPSLTTAFVGS</sequence>
<accession>A0A4R5QEW0</accession>
<keyword evidence="1" id="KW-0472">Membrane</keyword>
<name>A0A4R5QEW0_9PROT</name>
<keyword evidence="1" id="KW-0812">Transmembrane</keyword>
<protein>
    <submittedName>
        <fullName evidence="2">Uncharacterized protein</fullName>
    </submittedName>
</protein>
<keyword evidence="3" id="KW-1185">Reference proteome</keyword>
<keyword evidence="1" id="KW-1133">Transmembrane helix</keyword>
<evidence type="ECO:0000313" key="3">
    <source>
        <dbReference type="Proteomes" id="UP000295096"/>
    </source>
</evidence>
<feature type="transmembrane region" description="Helical" evidence="1">
    <location>
        <begin position="38"/>
        <end position="56"/>
    </location>
</feature>
<comment type="caution">
    <text evidence="2">The sequence shown here is derived from an EMBL/GenBank/DDBJ whole genome shotgun (WGS) entry which is preliminary data.</text>
</comment>
<proteinExistence type="predicted"/>
<reference evidence="2 3" key="1">
    <citation type="journal article" date="2016" name="J. Microbiol.">
        <title>Dankookia rubra gen. nov., sp. nov., an alphaproteobacterium isolated from sediment of a shallow stream.</title>
        <authorList>
            <person name="Kim W.H."/>
            <person name="Kim D.H."/>
            <person name="Kang K."/>
            <person name="Ahn T.Y."/>
        </authorList>
    </citation>
    <scope>NUCLEOTIDE SEQUENCE [LARGE SCALE GENOMIC DNA]</scope>
    <source>
        <strain evidence="2 3">JCM30602</strain>
    </source>
</reference>
<organism evidence="2 3">
    <name type="scientific">Dankookia rubra</name>
    <dbReference type="NCBI Taxonomy" id="1442381"/>
    <lineage>
        <taxon>Bacteria</taxon>
        <taxon>Pseudomonadati</taxon>
        <taxon>Pseudomonadota</taxon>
        <taxon>Alphaproteobacteria</taxon>
        <taxon>Acetobacterales</taxon>
        <taxon>Roseomonadaceae</taxon>
        <taxon>Dankookia</taxon>
    </lineage>
</organism>
<evidence type="ECO:0000313" key="2">
    <source>
        <dbReference type="EMBL" id="TDH60957.1"/>
    </source>
</evidence>
<feature type="transmembrane region" description="Helical" evidence="1">
    <location>
        <begin position="12"/>
        <end position="32"/>
    </location>
</feature>